<feature type="compositionally biased region" description="Polar residues" evidence="1">
    <location>
        <begin position="1"/>
        <end position="21"/>
    </location>
</feature>
<dbReference type="RefSeq" id="XP_062633254.1">
    <property type="nucleotide sequence ID" value="XM_062784910.1"/>
</dbReference>
<feature type="region of interest" description="Disordered" evidence="1">
    <location>
        <begin position="254"/>
        <end position="319"/>
    </location>
</feature>
<reference evidence="2" key="1">
    <citation type="journal article" date="2023" name="Mol. Phylogenet. Evol.">
        <title>Genome-scale phylogeny and comparative genomics of the fungal order Sordariales.</title>
        <authorList>
            <person name="Hensen N."/>
            <person name="Bonometti L."/>
            <person name="Westerberg I."/>
            <person name="Brannstrom I.O."/>
            <person name="Guillou S."/>
            <person name="Cros-Aarteil S."/>
            <person name="Calhoun S."/>
            <person name="Haridas S."/>
            <person name="Kuo A."/>
            <person name="Mondo S."/>
            <person name="Pangilinan J."/>
            <person name="Riley R."/>
            <person name="LaButti K."/>
            <person name="Andreopoulos B."/>
            <person name="Lipzen A."/>
            <person name="Chen C."/>
            <person name="Yan M."/>
            <person name="Daum C."/>
            <person name="Ng V."/>
            <person name="Clum A."/>
            <person name="Steindorff A."/>
            <person name="Ohm R.A."/>
            <person name="Martin F."/>
            <person name="Silar P."/>
            <person name="Natvig D.O."/>
            <person name="Lalanne C."/>
            <person name="Gautier V."/>
            <person name="Ament-Velasquez S.L."/>
            <person name="Kruys A."/>
            <person name="Hutchinson M.I."/>
            <person name="Powell A.J."/>
            <person name="Barry K."/>
            <person name="Miller A.N."/>
            <person name="Grigoriev I.V."/>
            <person name="Debuchy R."/>
            <person name="Gladieux P."/>
            <person name="Hiltunen Thoren M."/>
            <person name="Johannesson H."/>
        </authorList>
    </citation>
    <scope>NUCLEOTIDE SEQUENCE</scope>
    <source>
        <strain evidence="2">CBS 141.50</strain>
    </source>
</reference>
<gene>
    <name evidence="2" type="ORF">C8A04DRAFT_40351</name>
</gene>
<feature type="region of interest" description="Disordered" evidence="1">
    <location>
        <begin position="216"/>
        <end position="240"/>
    </location>
</feature>
<name>A0AAN6ZJ90_9PEZI</name>
<feature type="compositionally biased region" description="Basic and acidic residues" evidence="1">
    <location>
        <begin position="228"/>
        <end position="240"/>
    </location>
</feature>
<evidence type="ECO:0000313" key="3">
    <source>
        <dbReference type="Proteomes" id="UP001302676"/>
    </source>
</evidence>
<feature type="compositionally biased region" description="Basic and acidic residues" evidence="1">
    <location>
        <begin position="73"/>
        <end position="93"/>
    </location>
</feature>
<accession>A0AAN6ZJ90</accession>
<dbReference type="Proteomes" id="UP001302676">
    <property type="component" value="Unassembled WGS sequence"/>
</dbReference>
<feature type="compositionally biased region" description="Basic and acidic residues" evidence="1">
    <location>
        <begin position="36"/>
        <end position="50"/>
    </location>
</feature>
<comment type="caution">
    <text evidence="2">The sequence shown here is derived from an EMBL/GenBank/DDBJ whole genome shotgun (WGS) entry which is preliminary data.</text>
</comment>
<proteinExistence type="predicted"/>
<dbReference type="AlphaFoldDB" id="A0AAN6ZJ90"/>
<dbReference type="EMBL" id="MU853646">
    <property type="protein sequence ID" value="KAK4139883.1"/>
    <property type="molecule type" value="Genomic_DNA"/>
</dbReference>
<feature type="compositionally biased region" description="Basic residues" evidence="1">
    <location>
        <begin position="51"/>
        <end position="63"/>
    </location>
</feature>
<keyword evidence="3" id="KW-1185">Reference proteome</keyword>
<feature type="compositionally biased region" description="Basic and acidic residues" evidence="1">
    <location>
        <begin position="254"/>
        <end position="276"/>
    </location>
</feature>
<dbReference type="GeneID" id="87821523"/>
<sequence length="319" mass="35457">MPSSQRPRSSGPKRSNGQSEILHQVGRTVLAYSLKKLSEQKTQPEPDSRSRSSRSRSKSRHSKAREPSNSSTARRDGSTRGRDLPRSNSDEMHSMVSQLAAGVLAVGIRAIVKKRKEAKQKATANASAEKAIAKSIPGWPGRDPRPGIDPELAAALDAVTHELQGVSESISRLANTAPVSTHPDCAVREALVADAGRLNGSLANIQTSIYNMRNLRPGLSQGGQQRGGQRERVGLRRRDEYGDRRNRGLEERLRERQREENRERNWGGGRVEEGITRRKSVGPTRDDGLKSQRAERIEEERGRGDRHRRRRETGVIPSR</sequence>
<evidence type="ECO:0000313" key="2">
    <source>
        <dbReference type="EMBL" id="KAK4139883.1"/>
    </source>
</evidence>
<evidence type="ECO:0000256" key="1">
    <source>
        <dbReference type="SAM" id="MobiDB-lite"/>
    </source>
</evidence>
<feature type="region of interest" description="Disordered" evidence="1">
    <location>
        <begin position="1"/>
        <end position="93"/>
    </location>
</feature>
<feature type="compositionally biased region" description="Basic and acidic residues" evidence="1">
    <location>
        <begin position="284"/>
        <end position="303"/>
    </location>
</feature>
<reference evidence="2" key="2">
    <citation type="submission" date="2023-05" db="EMBL/GenBank/DDBJ databases">
        <authorList>
            <consortium name="Lawrence Berkeley National Laboratory"/>
            <person name="Steindorff A."/>
            <person name="Hensen N."/>
            <person name="Bonometti L."/>
            <person name="Westerberg I."/>
            <person name="Brannstrom I.O."/>
            <person name="Guillou S."/>
            <person name="Cros-Aarteil S."/>
            <person name="Calhoun S."/>
            <person name="Haridas S."/>
            <person name="Kuo A."/>
            <person name="Mondo S."/>
            <person name="Pangilinan J."/>
            <person name="Riley R."/>
            <person name="Labutti K."/>
            <person name="Andreopoulos B."/>
            <person name="Lipzen A."/>
            <person name="Chen C."/>
            <person name="Yanf M."/>
            <person name="Daum C."/>
            <person name="Ng V."/>
            <person name="Clum A."/>
            <person name="Ohm R."/>
            <person name="Martin F."/>
            <person name="Silar P."/>
            <person name="Natvig D."/>
            <person name="Lalanne C."/>
            <person name="Gautier V."/>
            <person name="Ament-Velasquez S.L."/>
            <person name="Kruys A."/>
            <person name="Hutchinson M.I."/>
            <person name="Powell A.J."/>
            <person name="Barry K."/>
            <person name="Miller A.N."/>
            <person name="Grigoriev I.V."/>
            <person name="Debuchy R."/>
            <person name="Gladieux P."/>
            <person name="Thoren M.H."/>
            <person name="Johannesson H."/>
        </authorList>
    </citation>
    <scope>NUCLEOTIDE SEQUENCE</scope>
    <source>
        <strain evidence="2">CBS 141.50</strain>
    </source>
</reference>
<protein>
    <submittedName>
        <fullName evidence="2">Uncharacterized protein</fullName>
    </submittedName>
</protein>
<organism evidence="2 3">
    <name type="scientific">Dichotomopilus funicola</name>
    <dbReference type="NCBI Taxonomy" id="1934379"/>
    <lineage>
        <taxon>Eukaryota</taxon>
        <taxon>Fungi</taxon>
        <taxon>Dikarya</taxon>
        <taxon>Ascomycota</taxon>
        <taxon>Pezizomycotina</taxon>
        <taxon>Sordariomycetes</taxon>
        <taxon>Sordariomycetidae</taxon>
        <taxon>Sordariales</taxon>
        <taxon>Chaetomiaceae</taxon>
        <taxon>Dichotomopilus</taxon>
    </lineage>
</organism>